<protein>
    <submittedName>
        <fullName evidence="1">Uncharacterized protein</fullName>
    </submittedName>
</protein>
<organism evidence="1">
    <name type="scientific">Cacopsylla melanoneura</name>
    <dbReference type="NCBI Taxonomy" id="428564"/>
    <lineage>
        <taxon>Eukaryota</taxon>
        <taxon>Metazoa</taxon>
        <taxon>Ecdysozoa</taxon>
        <taxon>Arthropoda</taxon>
        <taxon>Hexapoda</taxon>
        <taxon>Insecta</taxon>
        <taxon>Pterygota</taxon>
        <taxon>Neoptera</taxon>
        <taxon>Paraneoptera</taxon>
        <taxon>Hemiptera</taxon>
        <taxon>Sternorrhyncha</taxon>
        <taxon>Psylloidea</taxon>
        <taxon>Psyllidae</taxon>
        <taxon>Psyllinae</taxon>
        <taxon>Cacopsylla</taxon>
    </lineage>
</organism>
<sequence length="99" mass="11901">MTLENRRIWFYLIILYKIYNLQVDVPILKQKLTVNINTTAINLRTRNTHFRIALIRNNLHKNSPLIKAMELFNPYSQHLSFDMTLEQFRSSCKELLLFC</sequence>
<dbReference type="EMBL" id="HBUF01201834">
    <property type="protein sequence ID" value="CAG6662177.1"/>
    <property type="molecule type" value="Transcribed_RNA"/>
</dbReference>
<proteinExistence type="predicted"/>
<dbReference type="AlphaFoldDB" id="A0A8D8WJ83"/>
<name>A0A8D8WJ83_9HEMI</name>
<evidence type="ECO:0000313" key="1">
    <source>
        <dbReference type="EMBL" id="CAG6662177.1"/>
    </source>
</evidence>
<reference evidence="1" key="1">
    <citation type="submission" date="2021-05" db="EMBL/GenBank/DDBJ databases">
        <authorList>
            <person name="Alioto T."/>
            <person name="Alioto T."/>
            <person name="Gomez Garrido J."/>
        </authorList>
    </citation>
    <scope>NUCLEOTIDE SEQUENCE</scope>
</reference>
<accession>A0A8D8WJ83</accession>
<dbReference type="EMBL" id="HBUF01201833">
    <property type="protein sequence ID" value="CAG6662176.1"/>
    <property type="molecule type" value="Transcribed_RNA"/>
</dbReference>